<gene>
    <name evidence="2" type="ORF">FALBO_3060</name>
</gene>
<dbReference type="PANTHER" id="PTHR34414:SF1">
    <property type="entry name" value="SUBTILISIN-LIKE SERINE PROTEASE"/>
    <property type="match status" value="1"/>
</dbReference>
<feature type="transmembrane region" description="Helical" evidence="1">
    <location>
        <begin position="296"/>
        <end position="318"/>
    </location>
</feature>
<dbReference type="Proteomes" id="UP000554235">
    <property type="component" value="Unassembled WGS sequence"/>
</dbReference>
<dbReference type="EMBL" id="JAADYS010000404">
    <property type="protein sequence ID" value="KAF4470038.1"/>
    <property type="molecule type" value="Genomic_DNA"/>
</dbReference>
<dbReference type="OrthoDB" id="5086500at2759"/>
<keyword evidence="3" id="KW-1185">Reference proteome</keyword>
<evidence type="ECO:0000313" key="2">
    <source>
        <dbReference type="EMBL" id="KAF4470038.1"/>
    </source>
</evidence>
<name>A0A8H4LLX4_9HYPO</name>
<evidence type="ECO:0000256" key="1">
    <source>
        <dbReference type="SAM" id="Phobius"/>
    </source>
</evidence>
<evidence type="ECO:0000313" key="3">
    <source>
        <dbReference type="Proteomes" id="UP000554235"/>
    </source>
</evidence>
<accession>A0A8H4LLX4</accession>
<dbReference type="GO" id="GO:0006508">
    <property type="term" value="P:proteolysis"/>
    <property type="evidence" value="ECO:0007669"/>
    <property type="project" value="UniProtKB-KW"/>
</dbReference>
<dbReference type="GO" id="GO:0008233">
    <property type="term" value="F:peptidase activity"/>
    <property type="evidence" value="ECO:0007669"/>
    <property type="project" value="UniProtKB-KW"/>
</dbReference>
<sequence>MAAQNEHESFQAPFQAVVQGVVFQEVQEAGVAPAPARENQPLIELMPASTRSKKDFVLNGQQHRGIDVIERVVDIIRFLEKDLSVPRLNDIHDELWVAGRPMPPRPLHYQLAASRAITLTEDIHLHLVWEPGRIFLKPLPRYLLSSDFWTKHLVCPQVEDTRSCPCFRPNPEPGNPVAQQASCGRREMYKCAYGLLLSFTALIQYESDYNIATDHHLIPNGVKWQSWRELSQELLEHSPYNTARVNKRYQFGELRVGRLNKIYRIRGLLAAAGGLDDFMRGYKFEFATYGQQLEAYLAPILAATAYILLVLTAMQVGLGTDTLRESLPFQNASYGFTVFSILGPLTLAAVVAVTVVLFAIFNYQSTKAFFRRRMAFYRGLGH</sequence>
<proteinExistence type="predicted"/>
<organism evidence="2 3">
    <name type="scientific">Fusarium albosuccineum</name>
    <dbReference type="NCBI Taxonomy" id="1237068"/>
    <lineage>
        <taxon>Eukaryota</taxon>
        <taxon>Fungi</taxon>
        <taxon>Dikarya</taxon>
        <taxon>Ascomycota</taxon>
        <taxon>Pezizomycotina</taxon>
        <taxon>Sordariomycetes</taxon>
        <taxon>Hypocreomycetidae</taxon>
        <taxon>Hypocreales</taxon>
        <taxon>Nectriaceae</taxon>
        <taxon>Fusarium</taxon>
        <taxon>Fusarium decemcellulare species complex</taxon>
    </lineage>
</organism>
<reference evidence="2 3" key="1">
    <citation type="submission" date="2020-01" db="EMBL/GenBank/DDBJ databases">
        <title>Identification and distribution of gene clusters putatively required for synthesis of sphingolipid metabolism inhibitors in phylogenetically diverse species of the filamentous fungus Fusarium.</title>
        <authorList>
            <person name="Kim H.-S."/>
            <person name="Busman M."/>
            <person name="Brown D.W."/>
            <person name="Divon H."/>
            <person name="Uhlig S."/>
            <person name="Proctor R.H."/>
        </authorList>
    </citation>
    <scope>NUCLEOTIDE SEQUENCE [LARGE SCALE GENOMIC DNA]</scope>
    <source>
        <strain evidence="2 3">NRRL 20459</strain>
    </source>
</reference>
<dbReference type="AlphaFoldDB" id="A0A8H4LLX4"/>
<keyword evidence="1" id="KW-0812">Transmembrane</keyword>
<dbReference type="Pfam" id="PF20246">
    <property type="entry name" value="DUF6601"/>
    <property type="match status" value="1"/>
</dbReference>
<feature type="transmembrane region" description="Helical" evidence="1">
    <location>
        <begin position="338"/>
        <end position="363"/>
    </location>
</feature>
<keyword evidence="1" id="KW-0472">Membrane</keyword>
<protein>
    <submittedName>
        <fullName evidence="2">Subtilisin-like serine protease</fullName>
    </submittedName>
</protein>
<comment type="caution">
    <text evidence="2">The sequence shown here is derived from an EMBL/GenBank/DDBJ whole genome shotgun (WGS) entry which is preliminary data.</text>
</comment>
<dbReference type="PANTHER" id="PTHR34414">
    <property type="entry name" value="HET DOMAIN-CONTAINING PROTEIN-RELATED"/>
    <property type="match status" value="1"/>
</dbReference>
<keyword evidence="2" id="KW-0645">Protease</keyword>
<dbReference type="InterPro" id="IPR046536">
    <property type="entry name" value="DUF6601"/>
</dbReference>
<keyword evidence="2" id="KW-0378">Hydrolase</keyword>
<keyword evidence="1" id="KW-1133">Transmembrane helix</keyword>